<organism evidence="3">
    <name type="scientific">Providencia stuartii</name>
    <dbReference type="NCBI Taxonomy" id="588"/>
    <lineage>
        <taxon>Bacteria</taxon>
        <taxon>Pseudomonadati</taxon>
        <taxon>Pseudomonadota</taxon>
        <taxon>Gammaproteobacteria</taxon>
        <taxon>Enterobacterales</taxon>
        <taxon>Morganellaceae</taxon>
        <taxon>Providencia</taxon>
    </lineage>
</organism>
<keyword evidence="1" id="KW-0472">Membrane</keyword>
<dbReference type="AlphaFoldDB" id="A0AAI9GIL2"/>
<evidence type="ECO:0000313" key="3">
    <source>
        <dbReference type="EMBL" id="EMJ5136071.1"/>
    </source>
</evidence>
<evidence type="ECO:0000256" key="1">
    <source>
        <dbReference type="SAM" id="Phobius"/>
    </source>
</evidence>
<gene>
    <name evidence="3" type="ORF">RG298_003854</name>
</gene>
<dbReference type="GO" id="GO:1901135">
    <property type="term" value="P:carbohydrate derivative metabolic process"/>
    <property type="evidence" value="ECO:0007669"/>
    <property type="project" value="UniProtKB-ARBA"/>
</dbReference>
<keyword evidence="1" id="KW-0812">Transmembrane</keyword>
<comment type="caution">
    <text evidence="3">The sequence shown here is derived from an EMBL/GenBank/DDBJ whole genome shotgun (WGS) entry which is preliminary data.</text>
</comment>
<feature type="domain" description="Glycosyl transferase family 1" evidence="2">
    <location>
        <begin position="155"/>
        <end position="311"/>
    </location>
</feature>
<proteinExistence type="predicted"/>
<dbReference type="InterPro" id="IPR001296">
    <property type="entry name" value="Glyco_trans_1"/>
</dbReference>
<accession>A0AAI9GIL2</accession>
<reference evidence="3" key="1">
    <citation type="submission" date="2024-02" db="EMBL/GenBank/DDBJ databases">
        <authorList>
            <consortium name="Clinical and Environmental Microbiology Branch: Whole genome sequencing antimicrobial resistance pathogens in the healthcare setting"/>
        </authorList>
    </citation>
    <scope>NUCLEOTIDE SEQUENCE</scope>
    <source>
        <strain evidence="3">2021GO-0154</strain>
    </source>
</reference>
<dbReference type="GO" id="GO:0016757">
    <property type="term" value="F:glycosyltransferase activity"/>
    <property type="evidence" value="ECO:0007669"/>
    <property type="project" value="InterPro"/>
</dbReference>
<dbReference type="PANTHER" id="PTHR12526:SF637">
    <property type="entry name" value="GLYCOSYLTRANSFERASE EPSF-RELATED"/>
    <property type="match status" value="1"/>
</dbReference>
<dbReference type="SUPFAM" id="SSF53756">
    <property type="entry name" value="UDP-Glycosyltransferase/glycogen phosphorylase"/>
    <property type="match status" value="1"/>
</dbReference>
<name>A0AAI9GIL2_PROST</name>
<dbReference type="PANTHER" id="PTHR12526">
    <property type="entry name" value="GLYCOSYLTRANSFERASE"/>
    <property type="match status" value="1"/>
</dbReference>
<keyword evidence="1" id="KW-1133">Transmembrane helix</keyword>
<sequence length="363" mass="42271">MKSDVVIVFSDNNGGVKNASKSLYSAFKEKKIKTDLFNMLSNGNNLFSRIFHTVRYLKKYKSDTIIILMHFDAIFAGFFLSFLGYKKTINVIHTDLYGYYKSSGLFKKIIIKLIFTKMRRKKNIFVSKEAENRAKKYFKLQNSNCIYNITQIKLKNRKKNNDNEKKISLGIVSRLHIQKNIDLAIRVVKELNQLGGSINLKVYGDGPELERLKQYVSILNCEDQIFFFGHVDAKDEIFNSFDALISFSSIEGLPTIILESFIFNKPVYFTDCHSGPRELISPNTLPEIKTDNFEITQYGFLVKPTENENKYAFSINEQEIIYVNTLNEFIRNLQDSRFNINYDFNSISDEKIISQWQAIFYEI</sequence>
<evidence type="ECO:0000259" key="2">
    <source>
        <dbReference type="Pfam" id="PF00534"/>
    </source>
</evidence>
<dbReference type="Pfam" id="PF00534">
    <property type="entry name" value="Glycos_transf_1"/>
    <property type="match status" value="1"/>
</dbReference>
<dbReference type="Gene3D" id="3.40.50.2000">
    <property type="entry name" value="Glycogen Phosphorylase B"/>
    <property type="match status" value="2"/>
</dbReference>
<dbReference type="EMBL" id="ABMABF030000016">
    <property type="protein sequence ID" value="EMJ5136071.1"/>
    <property type="molecule type" value="Genomic_DNA"/>
</dbReference>
<feature type="transmembrane region" description="Helical" evidence="1">
    <location>
        <begin position="65"/>
        <end position="85"/>
    </location>
</feature>
<protein>
    <submittedName>
        <fullName evidence="3">Glycosyltransferase</fullName>
    </submittedName>
</protein>